<dbReference type="PANTHER" id="PTHR43671">
    <property type="entry name" value="SERINE/THREONINE-PROTEIN KINASE NEK"/>
    <property type="match status" value="1"/>
</dbReference>
<dbReference type="GO" id="GO:0004674">
    <property type="term" value="F:protein serine/threonine kinase activity"/>
    <property type="evidence" value="ECO:0007669"/>
    <property type="project" value="UniProtKB-EC"/>
</dbReference>
<dbReference type="PANTHER" id="PTHR43671:SF13">
    <property type="entry name" value="SERINE_THREONINE-PROTEIN KINASE NEK2"/>
    <property type="match status" value="1"/>
</dbReference>
<dbReference type="EC" id="2.7.11.1" evidence="1"/>
<dbReference type="EMBL" id="CP036434">
    <property type="protein sequence ID" value="QDV08547.1"/>
    <property type="molecule type" value="Genomic_DNA"/>
</dbReference>
<keyword evidence="5" id="KW-0067">ATP-binding</keyword>
<evidence type="ECO:0000259" key="7">
    <source>
        <dbReference type="PROSITE" id="PS50011"/>
    </source>
</evidence>
<organism evidence="8 9">
    <name type="scientific">Saltatorellus ferox</name>
    <dbReference type="NCBI Taxonomy" id="2528018"/>
    <lineage>
        <taxon>Bacteria</taxon>
        <taxon>Pseudomonadati</taxon>
        <taxon>Planctomycetota</taxon>
        <taxon>Planctomycetia</taxon>
        <taxon>Planctomycetia incertae sedis</taxon>
        <taxon>Saltatorellus</taxon>
    </lineage>
</organism>
<evidence type="ECO:0000313" key="8">
    <source>
        <dbReference type="EMBL" id="QDV08547.1"/>
    </source>
</evidence>
<dbReference type="InterPro" id="IPR008271">
    <property type="entry name" value="Ser/Thr_kinase_AS"/>
</dbReference>
<keyword evidence="2 8" id="KW-0808">Transferase</keyword>
<dbReference type="InterPro" id="IPR011009">
    <property type="entry name" value="Kinase-like_dom_sf"/>
</dbReference>
<dbReference type="PROSITE" id="PS50011">
    <property type="entry name" value="PROTEIN_KINASE_DOM"/>
    <property type="match status" value="1"/>
</dbReference>
<dbReference type="SUPFAM" id="SSF56112">
    <property type="entry name" value="Protein kinase-like (PK-like)"/>
    <property type="match status" value="1"/>
</dbReference>
<evidence type="ECO:0000256" key="4">
    <source>
        <dbReference type="ARBA" id="ARBA00022777"/>
    </source>
</evidence>
<evidence type="ECO:0000256" key="3">
    <source>
        <dbReference type="ARBA" id="ARBA00022741"/>
    </source>
</evidence>
<feature type="region of interest" description="Disordered" evidence="6">
    <location>
        <begin position="641"/>
        <end position="663"/>
    </location>
</feature>
<dbReference type="CDD" id="cd14014">
    <property type="entry name" value="STKc_PknB_like"/>
    <property type="match status" value="1"/>
</dbReference>
<gene>
    <name evidence="8" type="primary">pknE</name>
    <name evidence="8" type="ORF">Poly30_40950</name>
</gene>
<feature type="compositionally biased region" description="Polar residues" evidence="6">
    <location>
        <begin position="642"/>
        <end position="655"/>
    </location>
</feature>
<dbReference type="InterPro" id="IPR000719">
    <property type="entry name" value="Prot_kinase_dom"/>
</dbReference>
<reference evidence="8 9" key="1">
    <citation type="submission" date="2019-02" db="EMBL/GenBank/DDBJ databases">
        <title>Deep-cultivation of Planctomycetes and their phenomic and genomic characterization uncovers novel biology.</title>
        <authorList>
            <person name="Wiegand S."/>
            <person name="Jogler M."/>
            <person name="Boedeker C."/>
            <person name="Pinto D."/>
            <person name="Vollmers J."/>
            <person name="Rivas-Marin E."/>
            <person name="Kohn T."/>
            <person name="Peeters S.H."/>
            <person name="Heuer A."/>
            <person name="Rast P."/>
            <person name="Oberbeckmann S."/>
            <person name="Bunk B."/>
            <person name="Jeske O."/>
            <person name="Meyerdierks A."/>
            <person name="Storesund J.E."/>
            <person name="Kallscheuer N."/>
            <person name="Luecker S."/>
            <person name="Lage O.M."/>
            <person name="Pohl T."/>
            <person name="Merkel B.J."/>
            <person name="Hornburger P."/>
            <person name="Mueller R.-W."/>
            <person name="Bruemmer F."/>
            <person name="Labrenz M."/>
            <person name="Spormann A.M."/>
            <person name="Op den Camp H."/>
            <person name="Overmann J."/>
            <person name="Amann R."/>
            <person name="Jetten M.S.M."/>
            <person name="Mascher T."/>
            <person name="Medema M.H."/>
            <person name="Devos D.P."/>
            <person name="Kaster A.-K."/>
            <person name="Ovreas L."/>
            <person name="Rohde M."/>
            <person name="Galperin M.Y."/>
            <person name="Jogler C."/>
        </authorList>
    </citation>
    <scope>NUCLEOTIDE SEQUENCE [LARGE SCALE GENOMIC DNA]</scope>
    <source>
        <strain evidence="8 9">Poly30</strain>
    </source>
</reference>
<dbReference type="InterPro" id="IPR050660">
    <property type="entry name" value="NEK_Ser/Thr_kinase"/>
</dbReference>
<evidence type="ECO:0000256" key="2">
    <source>
        <dbReference type="ARBA" id="ARBA00022679"/>
    </source>
</evidence>
<accession>A0A518EWU3</accession>
<dbReference type="InterPro" id="IPR011990">
    <property type="entry name" value="TPR-like_helical_dom_sf"/>
</dbReference>
<sequence>MRQVVRWTIQIGEGLEAAHAAKVIHRDIKPSNIMLRADGEAVLLDFGIAALDTEDDLTRTGASVGTPRYMAPEVLGERMPWKPGLDVYGLSATLYHLLAMRAPFDGTHSKVLRALSTREVPPLASVRSGLPRDLVAIVEHGVERDPKRRYQSASELVEDLKAFLDHRPVSARPVTRTMRLLRQARHSRTVQGAVAATVLFVLGTTGFLVKQASDARAVERGRMAWQHVPASLDFVRPISREITDDARRASVMRKLDALIESPVDPIPARMLRAAFVLDQGDRAAAARDMAWIADETETPLAVELAKRFQAIADDAEAPPAISFEDLPEPRTAKDHYLLGFTLQRVDQGGPAYEQFSSDELQDVRHAREISLMLEALPVKRMKRDTQEQRDDLFRAADVILAKAEELDNEFGGPSAMSLHIRTLMLLNQELYSATISAARKGLALADETHPTLENAGLASHRIGDADLAGMFLGEAALRAPGNTTIWEYRIRAELLAGNHEAARALLSRPPEPPTSTLSRTSLVLAALIDIDGALRPSEVGREDTSLRLASRGLAHLQELPPDSREARSTEVQSLKAIAEAISEDNADGIISALFHMLKGNALHPGRVEDLAHHLPDDLNSAATTSLRKWLDAMALELRRRTGSSGVASLPQTSALSVEPDTHE</sequence>
<protein>
    <recommendedName>
        <fullName evidence="1">non-specific serine/threonine protein kinase</fullName>
        <ecNumber evidence="1">2.7.11.1</ecNumber>
    </recommendedName>
</protein>
<dbReference type="Gene3D" id="1.10.510.10">
    <property type="entry name" value="Transferase(Phosphotransferase) domain 1"/>
    <property type="match status" value="1"/>
</dbReference>
<feature type="domain" description="Protein kinase" evidence="7">
    <location>
        <begin position="1"/>
        <end position="164"/>
    </location>
</feature>
<dbReference type="SMART" id="SM00220">
    <property type="entry name" value="S_TKc"/>
    <property type="match status" value="1"/>
</dbReference>
<dbReference type="Pfam" id="PF00069">
    <property type="entry name" value="Pkinase"/>
    <property type="match status" value="1"/>
</dbReference>
<proteinExistence type="predicted"/>
<evidence type="ECO:0000313" key="9">
    <source>
        <dbReference type="Proteomes" id="UP000320390"/>
    </source>
</evidence>
<dbReference type="GO" id="GO:0005524">
    <property type="term" value="F:ATP binding"/>
    <property type="evidence" value="ECO:0007669"/>
    <property type="project" value="UniProtKB-KW"/>
</dbReference>
<dbReference type="OrthoDB" id="9816555at2"/>
<dbReference type="AlphaFoldDB" id="A0A518EWU3"/>
<evidence type="ECO:0000256" key="6">
    <source>
        <dbReference type="SAM" id="MobiDB-lite"/>
    </source>
</evidence>
<keyword evidence="3" id="KW-0547">Nucleotide-binding</keyword>
<dbReference type="PROSITE" id="PS00108">
    <property type="entry name" value="PROTEIN_KINASE_ST"/>
    <property type="match status" value="1"/>
</dbReference>
<dbReference type="Proteomes" id="UP000320390">
    <property type="component" value="Chromosome"/>
</dbReference>
<keyword evidence="4 8" id="KW-0418">Kinase</keyword>
<keyword evidence="9" id="KW-1185">Reference proteome</keyword>
<dbReference type="SUPFAM" id="SSF48452">
    <property type="entry name" value="TPR-like"/>
    <property type="match status" value="1"/>
</dbReference>
<name>A0A518EWU3_9BACT</name>
<evidence type="ECO:0000256" key="5">
    <source>
        <dbReference type="ARBA" id="ARBA00022840"/>
    </source>
</evidence>
<evidence type="ECO:0000256" key="1">
    <source>
        <dbReference type="ARBA" id="ARBA00012513"/>
    </source>
</evidence>